<dbReference type="STRING" id="1798183.GA0061080_101626"/>
<keyword evidence="1" id="KW-0472">Membrane</keyword>
<evidence type="ECO:0000256" key="1">
    <source>
        <dbReference type="SAM" id="Phobius"/>
    </source>
</evidence>
<gene>
    <name evidence="2" type="ORF">GA0061080_101626</name>
</gene>
<name>A0A1C4B2G5_9GAMM</name>
<dbReference type="OrthoDB" id="7067288at2"/>
<dbReference type="AlphaFoldDB" id="A0A1C4B2G5"/>
<organism evidence="2 3">
    <name type="scientific">Gilliamella intestini</name>
    <dbReference type="NCBI Taxonomy" id="1798183"/>
    <lineage>
        <taxon>Bacteria</taxon>
        <taxon>Pseudomonadati</taxon>
        <taxon>Pseudomonadota</taxon>
        <taxon>Gammaproteobacteria</taxon>
        <taxon>Orbales</taxon>
        <taxon>Orbaceae</taxon>
        <taxon>Gilliamella</taxon>
    </lineage>
</organism>
<keyword evidence="1" id="KW-0812">Transmembrane</keyword>
<proteinExistence type="predicted"/>
<dbReference type="EMBL" id="FMBA01000016">
    <property type="protein sequence ID" value="SCC01071.1"/>
    <property type="molecule type" value="Genomic_DNA"/>
</dbReference>
<dbReference type="Proteomes" id="UP000199698">
    <property type="component" value="Unassembled WGS sequence"/>
</dbReference>
<protein>
    <submittedName>
        <fullName evidence="2">Uncharacterized protein</fullName>
    </submittedName>
</protein>
<reference evidence="3" key="1">
    <citation type="submission" date="2016-08" db="EMBL/GenBank/DDBJ databases">
        <authorList>
            <person name="Varghese N."/>
            <person name="Submissions Spin"/>
        </authorList>
    </citation>
    <scope>NUCLEOTIDE SEQUENCE [LARGE SCALE GENOMIC DNA]</scope>
    <source>
        <strain evidence="3">R-53144</strain>
    </source>
</reference>
<sequence>MPITSQNKLISPIIVLASMLFWFSYSSWHLSNLRLSPALTCHSAHSAFELTTKHEPISQKQVLILPKKPVMSACALFHQCLNYNILASNFPIRLYISSSSERYLPIKPISQYNEFIPELRPPQAV</sequence>
<keyword evidence="3" id="KW-1185">Reference proteome</keyword>
<keyword evidence="1" id="KW-1133">Transmembrane helix</keyword>
<evidence type="ECO:0000313" key="2">
    <source>
        <dbReference type="EMBL" id="SCC01071.1"/>
    </source>
</evidence>
<accession>A0A1C4B2G5</accession>
<evidence type="ECO:0000313" key="3">
    <source>
        <dbReference type="Proteomes" id="UP000199698"/>
    </source>
</evidence>
<dbReference type="RefSeq" id="WP_091122505.1">
    <property type="nucleotide sequence ID" value="NZ_FMBA01000016.1"/>
</dbReference>
<feature type="transmembrane region" description="Helical" evidence="1">
    <location>
        <begin position="9"/>
        <end position="28"/>
    </location>
</feature>